<sequence length="51" mass="5490">MPTDAPSAKICGASQAQGLSTSVMLILQSLKLNQTTVNYKTTTPQRSRKSH</sequence>
<reference evidence="1" key="2">
    <citation type="journal article" date="2015" name="Data Brief">
        <title>Shoot transcriptome of the giant reed, Arundo donax.</title>
        <authorList>
            <person name="Barrero R.A."/>
            <person name="Guerrero F.D."/>
            <person name="Moolhuijzen P."/>
            <person name="Goolsby J.A."/>
            <person name="Tidwell J."/>
            <person name="Bellgard S.E."/>
            <person name="Bellgard M.I."/>
        </authorList>
    </citation>
    <scope>NUCLEOTIDE SEQUENCE</scope>
    <source>
        <tissue evidence="1">Shoot tissue taken approximately 20 cm above the soil surface</tissue>
    </source>
</reference>
<evidence type="ECO:0000313" key="1">
    <source>
        <dbReference type="EMBL" id="JAD37500.1"/>
    </source>
</evidence>
<accession>A0A0A8ZL72</accession>
<organism evidence="1">
    <name type="scientific">Arundo donax</name>
    <name type="common">Giant reed</name>
    <name type="synonym">Donax arundinaceus</name>
    <dbReference type="NCBI Taxonomy" id="35708"/>
    <lineage>
        <taxon>Eukaryota</taxon>
        <taxon>Viridiplantae</taxon>
        <taxon>Streptophyta</taxon>
        <taxon>Embryophyta</taxon>
        <taxon>Tracheophyta</taxon>
        <taxon>Spermatophyta</taxon>
        <taxon>Magnoliopsida</taxon>
        <taxon>Liliopsida</taxon>
        <taxon>Poales</taxon>
        <taxon>Poaceae</taxon>
        <taxon>PACMAD clade</taxon>
        <taxon>Arundinoideae</taxon>
        <taxon>Arundineae</taxon>
        <taxon>Arundo</taxon>
    </lineage>
</organism>
<name>A0A0A8ZL72_ARUDO</name>
<reference evidence="1" key="1">
    <citation type="submission" date="2014-09" db="EMBL/GenBank/DDBJ databases">
        <authorList>
            <person name="Magalhaes I.L.F."/>
            <person name="Oliveira U."/>
            <person name="Santos F.R."/>
            <person name="Vidigal T.H.D.A."/>
            <person name="Brescovit A.D."/>
            <person name="Santos A.J."/>
        </authorList>
    </citation>
    <scope>NUCLEOTIDE SEQUENCE</scope>
    <source>
        <tissue evidence="1">Shoot tissue taken approximately 20 cm above the soil surface</tissue>
    </source>
</reference>
<protein>
    <submittedName>
        <fullName evidence="1">Uncharacterized protein</fullName>
    </submittedName>
</protein>
<dbReference type="AlphaFoldDB" id="A0A0A8ZL72"/>
<proteinExistence type="predicted"/>
<dbReference type="EMBL" id="GBRH01260395">
    <property type="protein sequence ID" value="JAD37500.1"/>
    <property type="molecule type" value="Transcribed_RNA"/>
</dbReference>